<keyword evidence="2" id="KW-1185">Reference proteome</keyword>
<accession>A0A922HX56</accession>
<gene>
    <name evidence="1" type="ORF">DERF_009060</name>
</gene>
<feature type="non-terminal residue" evidence="1">
    <location>
        <position position="82"/>
    </location>
</feature>
<reference evidence="1" key="2">
    <citation type="journal article" date="2022" name="Res Sq">
        <title>Comparative Genomics Reveals Insights into the Divergent Evolution of Astigmatic Mites and Household Pest Adaptations.</title>
        <authorList>
            <person name="Xiong Q."/>
            <person name="Wan A.T.-Y."/>
            <person name="Liu X.-Y."/>
            <person name="Fung C.S.-H."/>
            <person name="Xiao X."/>
            <person name="Malainual N."/>
            <person name="Hou J."/>
            <person name="Wang L."/>
            <person name="Wang M."/>
            <person name="Yang K."/>
            <person name="Cui Y."/>
            <person name="Leung E."/>
            <person name="Nong W."/>
            <person name="Shin S.-K."/>
            <person name="Au S."/>
            <person name="Jeong K.Y."/>
            <person name="Chew F.T."/>
            <person name="Hui J."/>
            <person name="Leung T.F."/>
            <person name="Tungtrongchitr A."/>
            <person name="Zhong N."/>
            <person name="Liu Z."/>
            <person name="Tsui S."/>
        </authorList>
    </citation>
    <scope>NUCLEOTIDE SEQUENCE</scope>
    <source>
        <strain evidence="1">Derf</strain>
        <tissue evidence="1">Whole organism</tissue>
    </source>
</reference>
<evidence type="ECO:0000313" key="1">
    <source>
        <dbReference type="EMBL" id="KAH9510537.1"/>
    </source>
</evidence>
<dbReference type="Proteomes" id="UP000790347">
    <property type="component" value="Unassembled WGS sequence"/>
</dbReference>
<sequence>MHIGDKRSITLGLDRELFGVRRIWFTKESGSPRYESLYKIRLGFITYIEVVKQMLKVGSIKCFMPQTAIPNLKFVYIDIELK</sequence>
<dbReference type="EMBL" id="ASGP02000004">
    <property type="protein sequence ID" value="KAH9510537.1"/>
    <property type="molecule type" value="Genomic_DNA"/>
</dbReference>
<name>A0A922HX56_DERFA</name>
<proteinExistence type="predicted"/>
<reference evidence="1" key="1">
    <citation type="submission" date="2013-05" db="EMBL/GenBank/DDBJ databases">
        <authorList>
            <person name="Yim A.K.Y."/>
            <person name="Chan T.F."/>
            <person name="Ji K.M."/>
            <person name="Liu X.Y."/>
            <person name="Zhou J.W."/>
            <person name="Li R.Q."/>
            <person name="Yang K.Y."/>
            <person name="Li J."/>
            <person name="Li M."/>
            <person name="Law P.T.W."/>
            <person name="Wu Y.L."/>
            <person name="Cai Z.L."/>
            <person name="Qin H."/>
            <person name="Bao Y."/>
            <person name="Leung R.K.K."/>
            <person name="Ng P.K.S."/>
            <person name="Zou J."/>
            <person name="Zhong X.J."/>
            <person name="Ran P.X."/>
            <person name="Zhong N.S."/>
            <person name="Liu Z.G."/>
            <person name="Tsui S.K.W."/>
        </authorList>
    </citation>
    <scope>NUCLEOTIDE SEQUENCE</scope>
    <source>
        <strain evidence="1">Derf</strain>
        <tissue evidence="1">Whole organism</tissue>
    </source>
</reference>
<dbReference type="AlphaFoldDB" id="A0A922HX56"/>
<evidence type="ECO:0000313" key="2">
    <source>
        <dbReference type="Proteomes" id="UP000790347"/>
    </source>
</evidence>
<comment type="caution">
    <text evidence="1">The sequence shown here is derived from an EMBL/GenBank/DDBJ whole genome shotgun (WGS) entry which is preliminary data.</text>
</comment>
<organism evidence="1 2">
    <name type="scientific">Dermatophagoides farinae</name>
    <name type="common">American house dust mite</name>
    <dbReference type="NCBI Taxonomy" id="6954"/>
    <lineage>
        <taxon>Eukaryota</taxon>
        <taxon>Metazoa</taxon>
        <taxon>Ecdysozoa</taxon>
        <taxon>Arthropoda</taxon>
        <taxon>Chelicerata</taxon>
        <taxon>Arachnida</taxon>
        <taxon>Acari</taxon>
        <taxon>Acariformes</taxon>
        <taxon>Sarcoptiformes</taxon>
        <taxon>Astigmata</taxon>
        <taxon>Psoroptidia</taxon>
        <taxon>Analgoidea</taxon>
        <taxon>Pyroglyphidae</taxon>
        <taxon>Dermatophagoidinae</taxon>
        <taxon>Dermatophagoides</taxon>
    </lineage>
</organism>
<protein>
    <submittedName>
        <fullName evidence="1">Uncharacterized protein</fullName>
    </submittedName>
</protein>